<name>A0A7T2VZ67_DELAC</name>
<protein>
    <submittedName>
        <fullName evidence="2">Uncharacterized protein</fullName>
    </submittedName>
</protein>
<evidence type="ECO:0000313" key="2">
    <source>
        <dbReference type="EMBL" id="QPS06770.1"/>
    </source>
</evidence>
<dbReference type="EMBL" id="CP065668">
    <property type="protein sequence ID" value="QPS06770.1"/>
    <property type="molecule type" value="Genomic_DNA"/>
</dbReference>
<accession>A0A7T2VZ67</accession>
<reference evidence="2 3" key="1">
    <citation type="submission" date="2020-12" db="EMBL/GenBank/DDBJ databases">
        <title>FDA dAtabase for Regulatory Grade micrObial Sequences (FDA-ARGOS): Supporting development and validation of Infectious Disease Dx tests.</title>
        <authorList>
            <person name="Sproer C."/>
            <person name="Gronow S."/>
            <person name="Severitt S."/>
            <person name="Schroder I."/>
            <person name="Tallon L."/>
            <person name="Sadzewicz L."/>
            <person name="Zhao X."/>
            <person name="Boylan J."/>
            <person name="Ott S."/>
            <person name="Bowen H."/>
            <person name="Vavikolanu K."/>
            <person name="Mehta A."/>
            <person name="Aluvathingal J."/>
            <person name="Nadendla S."/>
            <person name="Lowell S."/>
            <person name="Myers T."/>
            <person name="Yan Y."/>
            <person name="Sichtig H."/>
        </authorList>
    </citation>
    <scope>NUCLEOTIDE SEQUENCE [LARGE SCALE GENOMIC DNA]</scope>
    <source>
        <strain evidence="2 3">FDAARGOS_909</strain>
    </source>
</reference>
<gene>
    <name evidence="2" type="ORF">I6G66_21005</name>
</gene>
<feature type="region of interest" description="Disordered" evidence="1">
    <location>
        <begin position="41"/>
        <end position="75"/>
    </location>
</feature>
<proteinExistence type="predicted"/>
<dbReference type="Proteomes" id="UP000594778">
    <property type="component" value="Chromosome"/>
</dbReference>
<evidence type="ECO:0000256" key="1">
    <source>
        <dbReference type="SAM" id="MobiDB-lite"/>
    </source>
</evidence>
<organism evidence="2 3">
    <name type="scientific">Delftia acidovorans</name>
    <name type="common">Pseudomonas acidovorans</name>
    <name type="synonym">Comamonas acidovorans</name>
    <dbReference type="NCBI Taxonomy" id="80866"/>
    <lineage>
        <taxon>Bacteria</taxon>
        <taxon>Pseudomonadati</taxon>
        <taxon>Pseudomonadota</taxon>
        <taxon>Betaproteobacteria</taxon>
        <taxon>Burkholderiales</taxon>
        <taxon>Comamonadaceae</taxon>
        <taxon>Delftia</taxon>
    </lineage>
</organism>
<dbReference type="AlphaFoldDB" id="A0A7T2VZ67"/>
<sequence>MRNCTFSGHQVGQWSRNADDQFTCDARLPPFDAIAQPEQTQVQYTPQGHTVKESSDQGGQTRGYNAAQRLIRGNS</sequence>
<evidence type="ECO:0000313" key="3">
    <source>
        <dbReference type="Proteomes" id="UP000594778"/>
    </source>
</evidence>